<gene>
    <name evidence="1" type="ORF">Ab1vBOLIVR5_gp35c</name>
</gene>
<reference evidence="1 2" key="1">
    <citation type="submission" date="2020-03" db="EMBL/GenBank/DDBJ databases">
        <authorList>
            <person name="Holtappels D."/>
            <person name="Bomans J.P.J."/>
            <person name="Lavigne R."/>
            <person name="Wagemans J."/>
        </authorList>
    </citation>
    <scope>NUCLEOTIDE SEQUENCE [LARGE SCALE GENOMIC DNA]</scope>
    <source>
        <strain evidence="1 2">OLIVR5</strain>
    </source>
</reference>
<name>A0A858MT30_9CAUD</name>
<dbReference type="EMBL" id="MT234342">
    <property type="protein sequence ID" value="QIW87683.1"/>
    <property type="molecule type" value="Genomic_DNA"/>
</dbReference>
<keyword evidence="2" id="KW-1185">Reference proteome</keyword>
<accession>A0A858MT30</accession>
<dbReference type="Proteomes" id="UP000671873">
    <property type="component" value="Segment"/>
</dbReference>
<sequence length="61" mass="7594">MKRFETKIYTVDSPPWRRSREYVEAKVTKVHSQRGFRFWKLWIGFMWLGETETKRVQNGKW</sequence>
<protein>
    <submittedName>
        <fullName evidence="1">Uncharacterized protein</fullName>
    </submittedName>
</protein>
<organism evidence="1 2">
    <name type="scientific">Agrobacterium phage OLIVR5</name>
    <dbReference type="NCBI Taxonomy" id="2723773"/>
    <lineage>
        <taxon>Viruses</taxon>
        <taxon>Duplodnaviria</taxon>
        <taxon>Heunggongvirae</taxon>
        <taxon>Uroviricota</taxon>
        <taxon>Caudoviricetes</taxon>
        <taxon>Pootjesviridae</taxon>
        <taxon>Heverleevirus</taxon>
        <taxon>Heverleevirus OLIVR5</taxon>
    </lineage>
</organism>
<proteinExistence type="predicted"/>
<evidence type="ECO:0000313" key="1">
    <source>
        <dbReference type="EMBL" id="QIW87683.1"/>
    </source>
</evidence>
<evidence type="ECO:0000313" key="2">
    <source>
        <dbReference type="Proteomes" id="UP000671873"/>
    </source>
</evidence>